<dbReference type="InterPro" id="IPR017946">
    <property type="entry name" value="PLC-like_Pdiesterase_TIM-brl"/>
</dbReference>
<dbReference type="PANTHER" id="PTHR43805">
    <property type="entry name" value="GLYCEROPHOSPHORYL DIESTER PHOSPHODIESTERASE"/>
    <property type="match status" value="1"/>
</dbReference>
<accession>A0A4Q9UZW0</accession>
<dbReference type="Proteomes" id="UP000293036">
    <property type="component" value="Unassembled WGS sequence"/>
</dbReference>
<name>A0A4Q9UZW0_9ACTO</name>
<evidence type="ECO:0000313" key="2">
    <source>
        <dbReference type="EMBL" id="TBW21554.1"/>
    </source>
</evidence>
<dbReference type="AlphaFoldDB" id="A0A4Q9UZW0"/>
<organism evidence="2 3">
    <name type="scientific">Arcanobacterium bovis</name>
    <dbReference type="NCBI Taxonomy" id="2529275"/>
    <lineage>
        <taxon>Bacteria</taxon>
        <taxon>Bacillati</taxon>
        <taxon>Actinomycetota</taxon>
        <taxon>Actinomycetes</taxon>
        <taxon>Actinomycetales</taxon>
        <taxon>Actinomycetaceae</taxon>
        <taxon>Arcanobacterium</taxon>
    </lineage>
</organism>
<dbReference type="PANTHER" id="PTHR43805:SF1">
    <property type="entry name" value="GP-PDE DOMAIN-CONTAINING PROTEIN"/>
    <property type="match status" value="1"/>
</dbReference>
<dbReference type="PROSITE" id="PS51704">
    <property type="entry name" value="GP_PDE"/>
    <property type="match status" value="1"/>
</dbReference>
<feature type="domain" description="GP-PDE" evidence="1">
    <location>
        <begin position="16"/>
        <end position="258"/>
    </location>
</feature>
<comment type="caution">
    <text evidence="2">The sequence shown here is derived from an EMBL/GenBank/DDBJ whole genome shotgun (WGS) entry which is preliminary data.</text>
</comment>
<reference evidence="2 3" key="1">
    <citation type="submission" date="2019-02" db="EMBL/GenBank/DDBJ databases">
        <title>Arcanobacterium bovis sp. nov., isolated from the milk of a cow with mastitis.</title>
        <authorList>
            <person name="Sammra O."/>
            <person name="Foster G."/>
            <person name="Hassan A."/>
            <person name="Alssahen M."/>
            <person name="Laemmler C."/>
            <person name="Borowiak M."/>
            <person name="Malorny B."/>
            <person name="Abdulmawjood A."/>
        </authorList>
    </citation>
    <scope>NUCLEOTIDE SEQUENCE [LARGE SCALE GENOMIC DNA]</scope>
    <source>
        <strain evidence="2 3">C605018/01/1</strain>
    </source>
</reference>
<dbReference type="OrthoDB" id="5241788at2"/>
<keyword evidence="3" id="KW-1185">Reference proteome</keyword>
<dbReference type="InterPro" id="IPR030395">
    <property type="entry name" value="GP_PDE_dom"/>
</dbReference>
<dbReference type="Pfam" id="PF03009">
    <property type="entry name" value="GDPD"/>
    <property type="match status" value="1"/>
</dbReference>
<dbReference type="GO" id="GO:0008081">
    <property type="term" value="F:phosphoric diester hydrolase activity"/>
    <property type="evidence" value="ECO:0007669"/>
    <property type="project" value="InterPro"/>
</dbReference>
<evidence type="ECO:0000313" key="3">
    <source>
        <dbReference type="Proteomes" id="UP000293036"/>
    </source>
</evidence>
<dbReference type="CDD" id="cd08561">
    <property type="entry name" value="GDPD_cytoplasmic_ScUgpQ2_like"/>
    <property type="match status" value="1"/>
</dbReference>
<dbReference type="RefSeq" id="WP_131281432.1">
    <property type="nucleotide sequence ID" value="NZ_JBHSLR010000006.1"/>
</dbReference>
<proteinExistence type="predicted"/>
<dbReference type="SUPFAM" id="SSF51695">
    <property type="entry name" value="PLC-like phosphodiesterases"/>
    <property type="match status" value="1"/>
</dbReference>
<protein>
    <submittedName>
        <fullName evidence="2">Glycerophosphodiester phosphodiesterase</fullName>
    </submittedName>
</protein>
<evidence type="ECO:0000259" key="1">
    <source>
        <dbReference type="PROSITE" id="PS51704"/>
    </source>
</evidence>
<gene>
    <name evidence="2" type="ORF">EZJ44_06370</name>
</gene>
<dbReference type="EMBL" id="SJDT01000004">
    <property type="protein sequence ID" value="TBW21554.1"/>
    <property type="molecule type" value="Genomic_DNA"/>
</dbReference>
<dbReference type="Gene3D" id="3.20.20.190">
    <property type="entry name" value="Phosphatidylinositol (PI) phosphodiesterase"/>
    <property type="match status" value="1"/>
</dbReference>
<dbReference type="GO" id="GO:0006629">
    <property type="term" value="P:lipid metabolic process"/>
    <property type="evidence" value="ECO:0007669"/>
    <property type="project" value="InterPro"/>
</dbReference>
<sequence length="270" mass="30123">MVTQQTQRMWQYGKKPIVIAHRGGGNEAPENSLSAFANMDSKNFRYIETDSHATSDGVVILMHDANLARTTNTAGKISSFTWSQILDVADESGNHPVRLEDALKGFPHLIYNIDAKDQHVVRPLIKVLKRCDALDRVSLSSFNETRLKYLRRKLPGVRTSLGRGAIAWLVISALLPQGLGWRLARAVPGVKHGVEAIQVPIIHRGIPVLTPRLIDLCHARQQAVHVWTINDPQAMRTLVRLGVDAIITDEPSLAQEVIDDEWNVLESLHH</sequence>